<evidence type="ECO:0000256" key="2">
    <source>
        <dbReference type="ARBA" id="ARBA00005896"/>
    </source>
</evidence>
<dbReference type="GO" id="GO:0016706">
    <property type="term" value="F:2-oxoglutarate-dependent dioxygenase activity"/>
    <property type="evidence" value="ECO:0007669"/>
    <property type="project" value="TreeGrafter"/>
</dbReference>
<comment type="cofactor">
    <cofactor evidence="1">
        <name>Fe(2+)</name>
        <dbReference type="ChEBI" id="CHEBI:29033"/>
    </cofactor>
</comment>
<dbReference type="InterPro" id="IPR042098">
    <property type="entry name" value="TauD-like_sf"/>
</dbReference>
<dbReference type="InterPro" id="IPR003819">
    <property type="entry name" value="TauD/TfdA-like"/>
</dbReference>
<keyword evidence="3" id="KW-0479">Metal-binding</keyword>
<sequence>MTTSTATLKIQGDIPLDQEIESIIRSSGKITVGSRKGPEVIYGPDPRGLEILSNETRERFKAAGIDISKGYPTVPDKSKVPIYLDEALAIRDDDYTYVDRGKDADPEKKALFGAAKEVIHYTKNIGTEIVGLQLADLTDKQRDELALLIAERGVVFFREQKLTPQKQLELGEYYGRVEKHPQAAQVNGLPE</sequence>
<feature type="domain" description="TauD/TfdA-like" evidence="7">
    <location>
        <begin position="120"/>
        <end position="186"/>
    </location>
</feature>
<dbReference type="PANTHER" id="PTHR30468">
    <property type="entry name" value="ALPHA-KETOGLUTARATE-DEPENDENT SULFONATE DIOXYGENASE"/>
    <property type="match status" value="1"/>
</dbReference>
<keyword evidence="9" id="KW-1185">Reference proteome</keyword>
<evidence type="ECO:0000259" key="7">
    <source>
        <dbReference type="Pfam" id="PF02668"/>
    </source>
</evidence>
<protein>
    <submittedName>
        <fullName evidence="8">Unnamed protein product</fullName>
    </submittedName>
</protein>
<gene>
    <name evidence="8" type="ORF">Amon01_000949100</name>
</gene>
<dbReference type="InterPro" id="IPR051323">
    <property type="entry name" value="AtsK-like"/>
</dbReference>
<organism evidence="8 9">
    <name type="scientific">Ambrosiozyma monospora</name>
    <name type="common">Yeast</name>
    <name type="synonym">Endomycopsis monosporus</name>
    <dbReference type="NCBI Taxonomy" id="43982"/>
    <lineage>
        <taxon>Eukaryota</taxon>
        <taxon>Fungi</taxon>
        <taxon>Dikarya</taxon>
        <taxon>Ascomycota</taxon>
        <taxon>Saccharomycotina</taxon>
        <taxon>Pichiomycetes</taxon>
        <taxon>Pichiales</taxon>
        <taxon>Pichiaceae</taxon>
        <taxon>Ambrosiozyma</taxon>
    </lineage>
</organism>
<dbReference type="EMBL" id="BSXU01011268">
    <property type="protein sequence ID" value="GME74472.1"/>
    <property type="molecule type" value="Genomic_DNA"/>
</dbReference>
<dbReference type="AlphaFoldDB" id="A0A9W6WBG3"/>
<evidence type="ECO:0000256" key="6">
    <source>
        <dbReference type="ARBA" id="ARBA00023004"/>
    </source>
</evidence>
<dbReference type="Gene3D" id="3.60.130.10">
    <property type="entry name" value="Clavaminate synthase-like"/>
    <property type="match status" value="1"/>
</dbReference>
<keyword evidence="4" id="KW-0223">Dioxygenase</keyword>
<dbReference type="PANTHER" id="PTHR30468:SF9">
    <property type="entry name" value="ALPHA-KETOGLUTARATE-DEPENDENT TAURINE DIOXYGENASE (AFU_ORTHOLOGUE AFUA_3G01010)"/>
    <property type="match status" value="1"/>
</dbReference>
<dbReference type="GO" id="GO:0005737">
    <property type="term" value="C:cytoplasm"/>
    <property type="evidence" value="ECO:0007669"/>
    <property type="project" value="TreeGrafter"/>
</dbReference>
<dbReference type="Proteomes" id="UP001165063">
    <property type="component" value="Unassembled WGS sequence"/>
</dbReference>
<evidence type="ECO:0000313" key="8">
    <source>
        <dbReference type="EMBL" id="GME74472.1"/>
    </source>
</evidence>
<evidence type="ECO:0000313" key="9">
    <source>
        <dbReference type="Proteomes" id="UP001165063"/>
    </source>
</evidence>
<dbReference type="Pfam" id="PF02668">
    <property type="entry name" value="TauD"/>
    <property type="match status" value="1"/>
</dbReference>
<comment type="similarity">
    <text evidence="2">Belongs to the TfdA dioxygenase family.</text>
</comment>
<evidence type="ECO:0000256" key="1">
    <source>
        <dbReference type="ARBA" id="ARBA00001954"/>
    </source>
</evidence>
<proteinExistence type="inferred from homology"/>
<dbReference type="SUPFAM" id="SSF51197">
    <property type="entry name" value="Clavaminate synthase-like"/>
    <property type="match status" value="1"/>
</dbReference>
<dbReference type="GO" id="GO:0046872">
    <property type="term" value="F:metal ion binding"/>
    <property type="evidence" value="ECO:0007669"/>
    <property type="project" value="UniProtKB-KW"/>
</dbReference>
<evidence type="ECO:0000256" key="5">
    <source>
        <dbReference type="ARBA" id="ARBA00023002"/>
    </source>
</evidence>
<keyword evidence="6" id="KW-0408">Iron</keyword>
<keyword evidence="5" id="KW-0560">Oxidoreductase</keyword>
<evidence type="ECO:0000256" key="4">
    <source>
        <dbReference type="ARBA" id="ARBA00022964"/>
    </source>
</evidence>
<comment type="caution">
    <text evidence="8">The sequence shown here is derived from an EMBL/GenBank/DDBJ whole genome shotgun (WGS) entry which is preliminary data.</text>
</comment>
<reference evidence="8" key="1">
    <citation type="submission" date="2023-04" db="EMBL/GenBank/DDBJ databases">
        <title>Ambrosiozyma monospora NBRC 1965.</title>
        <authorList>
            <person name="Ichikawa N."/>
            <person name="Sato H."/>
            <person name="Tonouchi N."/>
        </authorList>
    </citation>
    <scope>NUCLEOTIDE SEQUENCE</scope>
    <source>
        <strain evidence="8">NBRC 1965</strain>
    </source>
</reference>
<dbReference type="OrthoDB" id="10257314at2759"/>
<evidence type="ECO:0000256" key="3">
    <source>
        <dbReference type="ARBA" id="ARBA00022723"/>
    </source>
</evidence>
<name>A0A9W6WBG3_AMBMO</name>
<accession>A0A9W6WBG3</accession>